<dbReference type="InterPro" id="IPR035967">
    <property type="entry name" value="SWAP/Surp_sf"/>
</dbReference>
<proteinExistence type="predicted"/>
<feature type="compositionally biased region" description="Basic and acidic residues" evidence="1">
    <location>
        <begin position="790"/>
        <end position="806"/>
    </location>
</feature>
<dbReference type="InterPro" id="IPR000467">
    <property type="entry name" value="G_patch_dom"/>
</dbReference>
<evidence type="ECO:0000259" key="3">
    <source>
        <dbReference type="PROSITE" id="PS50174"/>
    </source>
</evidence>
<feature type="compositionally biased region" description="Pro residues" evidence="1">
    <location>
        <begin position="140"/>
        <end position="154"/>
    </location>
</feature>
<feature type="compositionally biased region" description="Basic residues" evidence="1">
    <location>
        <begin position="715"/>
        <end position="736"/>
    </location>
</feature>
<organism evidence="5 6">
    <name type="scientific">Clavelina lepadiformis</name>
    <name type="common">Light-bulb sea squirt</name>
    <name type="synonym">Ascidia lepadiformis</name>
    <dbReference type="NCBI Taxonomy" id="159417"/>
    <lineage>
        <taxon>Eukaryota</taxon>
        <taxon>Metazoa</taxon>
        <taxon>Chordata</taxon>
        <taxon>Tunicata</taxon>
        <taxon>Ascidiacea</taxon>
        <taxon>Aplousobranchia</taxon>
        <taxon>Clavelinidae</taxon>
        <taxon>Clavelina</taxon>
    </lineage>
</organism>
<evidence type="ECO:0008006" key="7">
    <source>
        <dbReference type="Google" id="ProtNLM"/>
    </source>
</evidence>
<dbReference type="InterPro" id="IPR056721">
    <property type="entry name" value="DUF7819"/>
</dbReference>
<feature type="compositionally biased region" description="Pro residues" evidence="1">
    <location>
        <begin position="585"/>
        <end position="594"/>
    </location>
</feature>
<dbReference type="Gene3D" id="1.25.40.90">
    <property type="match status" value="1"/>
</dbReference>
<dbReference type="PROSITE" id="PS50174">
    <property type="entry name" value="G_PATCH"/>
    <property type="match status" value="1"/>
</dbReference>
<feature type="compositionally biased region" description="Low complexity" evidence="1">
    <location>
        <begin position="126"/>
        <end position="139"/>
    </location>
</feature>
<dbReference type="Gene3D" id="1.10.10.790">
    <property type="entry name" value="Surp module"/>
    <property type="match status" value="1"/>
</dbReference>
<evidence type="ECO:0000259" key="2">
    <source>
        <dbReference type="PROSITE" id="PS50128"/>
    </source>
</evidence>
<dbReference type="Pfam" id="PF01805">
    <property type="entry name" value="Surp"/>
    <property type="match status" value="1"/>
</dbReference>
<feature type="compositionally biased region" description="Basic and acidic residues" evidence="1">
    <location>
        <begin position="471"/>
        <end position="516"/>
    </location>
</feature>
<sequence>MDLPQPPEEPEVKNIIDKLANFVARNGFAFEKMTKDKQKNNPKFSFLFGGQHYNYYQYRLSTEQQILNHQRNRMNVSQVVQDAMVQQSLQNAPWQQPQGNFPSFPPGPPSQMPPNMPPGPPPIPPWQQQQMGAPWQQPTPNMPPGRPPSMPPVGPQSGGMPPGAPPPGMMRGPPPGPGGAMANPPMQPPTSMPPHSSGPPPPLRMVHAEPVGLIKLESDLEKEENDIQNKIADSERNLKQQHEVLIMQEKEQIQVALHNEQSQWLKRLAENNSIVLESFDKVLQPIIDSCTKDSIASGKSWILLNAGNERRCSVLARHLLWRISDAKRMMKVEGSSDEEIRKLFETQLHLIYLINDVLHHASRKNLMELSKALEDVIVSIFSITQSCATDQNQQRLSKLLGLWSRFNYFSESTSKQLSMPEQSLADYEARLENDYSNEVQRIKSSFISQFKQFEQQHNDYANHLRQQIEIKRKELDDQKRKTQVPHRRDFEDRPHQERDRPPPPSRSMEDKWRNDDNEFASNVYVEDYDSQGPNESYDDRRPDHDFGQHRPPDWRNEPRGEESNWSQENWDDDRQPPPNWSARPDGPPSHPPGPGAGSMSQVPPDDASLIPKVPYYELPAGLMAPLVNLEDMDYKELDSSLMRLPPPVPPSERLLAAVEAFYGPPSHERPRNPEGWEHNGLFEFFRAKVRAKRRAQQGRKDSSRSRSRSGDRRSYSRSRSRSSSRSSRSSRSRSRSNSRSPGQHTTPSFGPAYYQQNANEGGRLSDDNRGAQMMKKMGWGGAGLGSLEQGRQDPVEAGDVRDKYDQFKGLGMDMNDPYDNYRKTRSYGYGPRMRGKD</sequence>
<feature type="region of interest" description="Disordered" evidence="1">
    <location>
        <begin position="471"/>
        <end position="611"/>
    </location>
</feature>
<keyword evidence="6" id="KW-1185">Reference proteome</keyword>
<feature type="compositionally biased region" description="Polar residues" evidence="1">
    <location>
        <begin position="741"/>
        <end position="759"/>
    </location>
</feature>
<evidence type="ECO:0000256" key="1">
    <source>
        <dbReference type="SAM" id="MobiDB-lite"/>
    </source>
</evidence>
<feature type="compositionally biased region" description="Pro residues" evidence="1">
    <location>
        <begin position="103"/>
        <end position="125"/>
    </location>
</feature>
<accession>A0ABP0GCN0</accession>
<dbReference type="InterPro" id="IPR008942">
    <property type="entry name" value="ENTH_VHS"/>
</dbReference>
<feature type="domain" description="G-patch" evidence="3">
    <location>
        <begin position="766"/>
        <end position="815"/>
    </location>
</feature>
<feature type="compositionally biased region" description="Basic and acidic residues" evidence="1">
    <location>
        <begin position="698"/>
        <end position="714"/>
    </location>
</feature>
<dbReference type="Pfam" id="PF25127">
    <property type="entry name" value="DUF7819"/>
    <property type="match status" value="1"/>
</dbReference>
<dbReference type="PROSITE" id="PS51391">
    <property type="entry name" value="CID"/>
    <property type="match status" value="1"/>
</dbReference>
<reference evidence="5 6" key="1">
    <citation type="submission" date="2024-02" db="EMBL/GenBank/DDBJ databases">
        <authorList>
            <person name="Daric V."/>
            <person name="Darras S."/>
        </authorList>
    </citation>
    <scope>NUCLEOTIDE SEQUENCE [LARGE SCALE GENOMIC DNA]</scope>
</reference>
<dbReference type="PANTHER" id="PTHR12323">
    <property type="entry name" value="SR-RELATED CTD ASSOCIATED FACTOR 6"/>
    <property type="match status" value="1"/>
</dbReference>
<dbReference type="InterPro" id="IPR006569">
    <property type="entry name" value="CID_dom"/>
</dbReference>
<dbReference type="Pfam" id="PF04818">
    <property type="entry name" value="CID"/>
    <property type="match status" value="1"/>
</dbReference>
<dbReference type="SMART" id="SM00648">
    <property type="entry name" value="SWAP"/>
    <property type="match status" value="1"/>
</dbReference>
<feature type="domain" description="SURP motif" evidence="2">
    <location>
        <begin position="15"/>
        <end position="57"/>
    </location>
</feature>
<name>A0ABP0GCN0_CLALP</name>
<evidence type="ECO:0000313" key="6">
    <source>
        <dbReference type="Proteomes" id="UP001642483"/>
    </source>
</evidence>
<dbReference type="InterPro" id="IPR000061">
    <property type="entry name" value="Surp"/>
</dbReference>
<comment type="caution">
    <text evidence="5">The sequence shown here is derived from an EMBL/GenBank/DDBJ whole genome shotgun (WGS) entry which is preliminary data.</text>
</comment>
<feature type="region of interest" description="Disordered" evidence="1">
    <location>
        <begin position="690"/>
        <end position="837"/>
    </location>
</feature>
<feature type="region of interest" description="Disordered" evidence="1">
    <location>
        <begin position="93"/>
        <end position="203"/>
    </location>
</feature>
<feature type="compositionally biased region" description="Basic and acidic residues" evidence="1">
    <location>
        <begin position="537"/>
        <end position="562"/>
    </location>
</feature>
<dbReference type="SUPFAM" id="SSF109905">
    <property type="entry name" value="Surp module (SWAP domain)"/>
    <property type="match status" value="1"/>
</dbReference>
<dbReference type="EMBL" id="CAWYQH010000108">
    <property type="protein sequence ID" value="CAK8689543.1"/>
    <property type="molecule type" value="Genomic_DNA"/>
</dbReference>
<feature type="compositionally biased region" description="Pro residues" evidence="1">
    <location>
        <begin position="162"/>
        <end position="177"/>
    </location>
</feature>
<gene>
    <name evidence="5" type="ORF">CVLEPA_LOCUS21530</name>
</gene>
<feature type="compositionally biased region" description="Pro residues" evidence="1">
    <location>
        <begin position="185"/>
        <end position="203"/>
    </location>
</feature>
<evidence type="ECO:0000259" key="4">
    <source>
        <dbReference type="PROSITE" id="PS51391"/>
    </source>
</evidence>
<evidence type="ECO:0000313" key="5">
    <source>
        <dbReference type="EMBL" id="CAK8689543.1"/>
    </source>
</evidence>
<dbReference type="PANTHER" id="PTHR12323:SF0">
    <property type="entry name" value="CALCIUM HOMEOSTASIS ENDOPLASMIC RETICULUM PROTEIN"/>
    <property type="match status" value="1"/>
</dbReference>
<feature type="domain" description="CID" evidence="4">
    <location>
        <begin position="271"/>
        <end position="425"/>
    </location>
</feature>
<dbReference type="SMART" id="SM00443">
    <property type="entry name" value="G_patch"/>
    <property type="match status" value="1"/>
</dbReference>
<dbReference type="PROSITE" id="PS50128">
    <property type="entry name" value="SURP"/>
    <property type="match status" value="1"/>
</dbReference>
<protein>
    <recommendedName>
        <fullName evidence="7">Calcium homeostasis endoplasmic reticulum protein</fullName>
    </recommendedName>
</protein>
<dbReference type="Pfam" id="PF01585">
    <property type="entry name" value="G-patch"/>
    <property type="match status" value="1"/>
</dbReference>
<dbReference type="Proteomes" id="UP001642483">
    <property type="component" value="Unassembled WGS sequence"/>
</dbReference>